<feature type="domain" description="Cupin type-2" evidence="1">
    <location>
        <begin position="81"/>
        <end position="133"/>
    </location>
</feature>
<evidence type="ECO:0000259" key="1">
    <source>
        <dbReference type="Pfam" id="PF07883"/>
    </source>
</evidence>
<dbReference type="EMBL" id="JANSUY010000022">
    <property type="protein sequence ID" value="MCR9017063.1"/>
    <property type="molecule type" value="Genomic_DNA"/>
</dbReference>
<dbReference type="AlphaFoldDB" id="A0A9X2P6Q4"/>
<evidence type="ECO:0000313" key="3">
    <source>
        <dbReference type="Proteomes" id="UP001142175"/>
    </source>
</evidence>
<dbReference type="PANTHER" id="PTHR36440">
    <property type="entry name" value="PUTATIVE (AFU_ORTHOLOGUE AFUA_8G07350)-RELATED"/>
    <property type="match status" value="1"/>
</dbReference>
<organism evidence="2 3">
    <name type="scientific">Aquiflexum gelatinilyticum</name>
    <dbReference type="NCBI Taxonomy" id="2961943"/>
    <lineage>
        <taxon>Bacteria</taxon>
        <taxon>Pseudomonadati</taxon>
        <taxon>Bacteroidota</taxon>
        <taxon>Cytophagia</taxon>
        <taxon>Cytophagales</taxon>
        <taxon>Cyclobacteriaceae</taxon>
        <taxon>Aquiflexum</taxon>
    </lineage>
</organism>
<dbReference type="InterPro" id="IPR013096">
    <property type="entry name" value="Cupin_2"/>
</dbReference>
<dbReference type="InterPro" id="IPR053146">
    <property type="entry name" value="QDO-like"/>
</dbReference>
<dbReference type="PANTHER" id="PTHR36440:SF1">
    <property type="entry name" value="PUTATIVE (AFU_ORTHOLOGUE AFUA_8G07350)-RELATED"/>
    <property type="match status" value="1"/>
</dbReference>
<proteinExistence type="predicted"/>
<dbReference type="Gene3D" id="2.60.120.10">
    <property type="entry name" value="Jelly Rolls"/>
    <property type="match status" value="1"/>
</dbReference>
<dbReference type="Pfam" id="PF07883">
    <property type="entry name" value="Cupin_2"/>
    <property type="match status" value="1"/>
</dbReference>
<name>A0A9X2P6Q4_9BACT</name>
<evidence type="ECO:0000313" key="2">
    <source>
        <dbReference type="EMBL" id="MCR9017063.1"/>
    </source>
</evidence>
<dbReference type="SUPFAM" id="SSF51182">
    <property type="entry name" value="RmlC-like cupins"/>
    <property type="match status" value="1"/>
</dbReference>
<reference evidence="2" key="1">
    <citation type="submission" date="2022-08" db="EMBL/GenBank/DDBJ databases">
        <authorList>
            <person name="Zhang D."/>
        </authorList>
    </citation>
    <scope>NUCLEOTIDE SEQUENCE</scope>
    <source>
        <strain evidence="2">XJ19-11</strain>
    </source>
</reference>
<dbReference type="Proteomes" id="UP001142175">
    <property type="component" value="Unassembled WGS sequence"/>
</dbReference>
<keyword evidence="3" id="KW-1185">Reference proteome</keyword>
<sequence length="184" mass="20665">MERRKFIVTTAALAAFGSDLMAFPFSKNEVKNGFLVKSGEARFGKHTPFRGVNPNDLKISSKDTGGQMSAFEYIGVEKTGPSLHVHLEQDEVFYVVEGEYLFQLGDSQHQLKAGDTIFLPRNIPHTWIQTSDKGKLFYILQPAFKMEEFFQTMTDLGRPPTEEEAQKISLAHGIRNVGPPLTLK</sequence>
<dbReference type="InterPro" id="IPR014710">
    <property type="entry name" value="RmlC-like_jellyroll"/>
</dbReference>
<dbReference type="RefSeq" id="WP_258424906.1">
    <property type="nucleotide sequence ID" value="NZ_JANSUY010000022.1"/>
</dbReference>
<gene>
    <name evidence="2" type="ORF">NU887_18660</name>
</gene>
<comment type="caution">
    <text evidence="2">The sequence shown here is derived from an EMBL/GenBank/DDBJ whole genome shotgun (WGS) entry which is preliminary data.</text>
</comment>
<accession>A0A9X2P6Q4</accession>
<protein>
    <submittedName>
        <fullName evidence="2">Cupin domain-containing protein</fullName>
    </submittedName>
</protein>
<dbReference type="InterPro" id="IPR011051">
    <property type="entry name" value="RmlC_Cupin_sf"/>
</dbReference>